<sequence>MRQQCAQVAKKANNTLACTRNSMVNRTWEVIVPLYSTLKKTYMVQHTKMRYTRGAQLSVSIKCDIVFVVKEENLPGLQKQPCLKDLLANDGLGAAMWDLCLSIQPSVLPSLVAGAG</sequence>
<proteinExistence type="predicted"/>
<evidence type="ECO:0008006" key="3">
    <source>
        <dbReference type="Google" id="ProtNLM"/>
    </source>
</evidence>
<organism evidence="1 2">
    <name type="scientific">Limosa lapponica baueri</name>
    <dbReference type="NCBI Taxonomy" id="1758121"/>
    <lineage>
        <taxon>Eukaryota</taxon>
        <taxon>Metazoa</taxon>
        <taxon>Chordata</taxon>
        <taxon>Craniata</taxon>
        <taxon>Vertebrata</taxon>
        <taxon>Euteleostomi</taxon>
        <taxon>Archelosauria</taxon>
        <taxon>Archosauria</taxon>
        <taxon>Dinosauria</taxon>
        <taxon>Saurischia</taxon>
        <taxon>Theropoda</taxon>
        <taxon>Coelurosauria</taxon>
        <taxon>Aves</taxon>
        <taxon>Neognathae</taxon>
        <taxon>Neoaves</taxon>
        <taxon>Charadriiformes</taxon>
        <taxon>Scolopacidae</taxon>
        <taxon>Limosa</taxon>
    </lineage>
</organism>
<reference evidence="2" key="1">
    <citation type="submission" date="2017-11" db="EMBL/GenBank/DDBJ databases">
        <authorList>
            <person name="Lima N.C."/>
            <person name="Parody-Merino A.M."/>
            <person name="Battley P.F."/>
            <person name="Fidler A.E."/>
            <person name="Prosdocimi F."/>
        </authorList>
    </citation>
    <scope>NUCLEOTIDE SEQUENCE [LARGE SCALE GENOMIC DNA]</scope>
</reference>
<dbReference type="AlphaFoldDB" id="A0A2I0UGM9"/>
<evidence type="ECO:0000313" key="1">
    <source>
        <dbReference type="EMBL" id="PKU45194.1"/>
    </source>
</evidence>
<keyword evidence="2" id="KW-1185">Reference proteome</keyword>
<dbReference type="EMBL" id="KZ505774">
    <property type="protein sequence ID" value="PKU45194.1"/>
    <property type="molecule type" value="Genomic_DNA"/>
</dbReference>
<name>A0A2I0UGM9_LIMLA</name>
<gene>
    <name evidence="1" type="ORF">llap_4495</name>
</gene>
<accession>A0A2I0UGM9</accession>
<protein>
    <recommendedName>
        <fullName evidence="3">Rna-directed dna polymerase from mobile element jockey-like</fullName>
    </recommendedName>
</protein>
<evidence type="ECO:0000313" key="2">
    <source>
        <dbReference type="Proteomes" id="UP000233556"/>
    </source>
</evidence>
<dbReference type="Proteomes" id="UP000233556">
    <property type="component" value="Unassembled WGS sequence"/>
</dbReference>
<reference evidence="2" key="2">
    <citation type="submission" date="2017-12" db="EMBL/GenBank/DDBJ databases">
        <title>Genome sequence of the Bar-tailed Godwit (Limosa lapponica baueri).</title>
        <authorList>
            <person name="Lima N.C.B."/>
            <person name="Parody-Merino A.M."/>
            <person name="Battley P.F."/>
            <person name="Fidler A.E."/>
            <person name="Prosdocimi F."/>
        </authorList>
    </citation>
    <scope>NUCLEOTIDE SEQUENCE [LARGE SCALE GENOMIC DNA]</scope>
</reference>